<dbReference type="Pfam" id="PF19711">
    <property type="entry name" value="DUF6207"/>
    <property type="match status" value="1"/>
</dbReference>
<name>A0A5P2USS2_9ACTN</name>
<dbReference type="OrthoDB" id="4321441at2"/>
<evidence type="ECO:0000313" key="2">
    <source>
        <dbReference type="EMBL" id="GGZ70514.1"/>
    </source>
</evidence>
<protein>
    <submittedName>
        <fullName evidence="3">Uncharacterized protein</fullName>
    </submittedName>
</protein>
<sequence length="313" mass="33463">MTTIDTFLARSLLLKNPQIPPDVVAYDDTARPAPTWQDALPGATRGHGTADHTAASHLRSLCDVVVARSTPEQITDFITEQLPAPHGAWILGCLLHLADAEDGARFWWQYAAGAGVAAASYCLALHHRAGGDRHAAAFWHDQADADRSGIGTCLRILDRLAAGGRSRRTEAAIAVMSYIAEAVTDGYLRYPEYEIPLPGPYFAECIQIILNVKTTGHRTAHPAEPAIGLPARPPSDAGAPAATGSGRPCGEGAERPNRVLVELAATDEEAALAFPEAVAACWQSVTVDRATANRGEEQSEGRWLYYLDRVPAA</sequence>
<reference evidence="3 4" key="2">
    <citation type="submission" date="2017-09" db="EMBL/GenBank/DDBJ databases">
        <authorList>
            <person name="Lee N."/>
            <person name="Cho B.-K."/>
        </authorList>
    </citation>
    <scope>NUCLEOTIDE SEQUENCE [LARGE SCALE GENOMIC DNA]</scope>
    <source>
        <strain evidence="3 4">ATCC 27467</strain>
    </source>
</reference>
<dbReference type="EMBL" id="BMVX01000011">
    <property type="protein sequence ID" value="GGZ70514.1"/>
    <property type="molecule type" value="Genomic_DNA"/>
</dbReference>
<keyword evidence="4" id="KW-1185">Reference proteome</keyword>
<reference evidence="2" key="3">
    <citation type="submission" date="2020-09" db="EMBL/GenBank/DDBJ databases">
        <authorList>
            <person name="Sun Q."/>
            <person name="Ohkuma M."/>
        </authorList>
    </citation>
    <scope>NUCLEOTIDE SEQUENCE</scope>
    <source>
        <strain evidence="2">JCM 4834</strain>
    </source>
</reference>
<dbReference type="Proteomes" id="UP000326831">
    <property type="component" value="Chromosome"/>
</dbReference>
<feature type="region of interest" description="Disordered" evidence="1">
    <location>
        <begin position="225"/>
        <end position="253"/>
    </location>
</feature>
<dbReference type="RefSeq" id="WP_150521390.1">
    <property type="nucleotide sequence ID" value="NZ_BMVX01000011.1"/>
</dbReference>
<dbReference type="AlphaFoldDB" id="A0A5P2USS2"/>
<organism evidence="3 4">
    <name type="scientific">Streptomyces subrutilus</name>
    <dbReference type="NCBI Taxonomy" id="36818"/>
    <lineage>
        <taxon>Bacteria</taxon>
        <taxon>Bacillati</taxon>
        <taxon>Actinomycetota</taxon>
        <taxon>Actinomycetes</taxon>
        <taxon>Kitasatosporales</taxon>
        <taxon>Streptomycetaceae</taxon>
        <taxon>Streptomyces</taxon>
    </lineage>
</organism>
<dbReference type="KEGG" id="ssub:CP968_32665"/>
<dbReference type="Proteomes" id="UP000634660">
    <property type="component" value="Unassembled WGS sequence"/>
</dbReference>
<dbReference type="EMBL" id="CP023701">
    <property type="protein sequence ID" value="QEU82382.1"/>
    <property type="molecule type" value="Genomic_DNA"/>
</dbReference>
<accession>A0A5P2USS2</accession>
<evidence type="ECO:0000313" key="3">
    <source>
        <dbReference type="EMBL" id="QEU82382.1"/>
    </source>
</evidence>
<evidence type="ECO:0000256" key="1">
    <source>
        <dbReference type="SAM" id="MobiDB-lite"/>
    </source>
</evidence>
<reference evidence="2" key="1">
    <citation type="journal article" date="2014" name="Int. J. Syst. Evol. Microbiol.">
        <title>Complete genome sequence of Corynebacterium casei LMG S-19264T (=DSM 44701T), isolated from a smear-ripened cheese.</title>
        <authorList>
            <consortium name="US DOE Joint Genome Institute (JGI-PGF)"/>
            <person name="Walter F."/>
            <person name="Albersmeier A."/>
            <person name="Kalinowski J."/>
            <person name="Ruckert C."/>
        </authorList>
    </citation>
    <scope>NUCLEOTIDE SEQUENCE</scope>
    <source>
        <strain evidence="2">JCM 4834</strain>
    </source>
</reference>
<proteinExistence type="predicted"/>
<gene>
    <name evidence="3" type="ORF">CP968_32665</name>
    <name evidence="2" type="ORF">GCM10010371_33060</name>
</gene>
<evidence type="ECO:0000313" key="4">
    <source>
        <dbReference type="Proteomes" id="UP000326831"/>
    </source>
</evidence>
<dbReference type="InterPro" id="IPR045775">
    <property type="entry name" value="DUF6207"/>
</dbReference>